<evidence type="ECO:0000256" key="4">
    <source>
        <dbReference type="ARBA" id="ARBA00022692"/>
    </source>
</evidence>
<dbReference type="Pfam" id="PF00001">
    <property type="entry name" value="7tm_1"/>
    <property type="match status" value="1"/>
</dbReference>
<dbReference type="GO" id="GO:0007210">
    <property type="term" value="P:serotonin receptor signaling pathway"/>
    <property type="evidence" value="ECO:0007669"/>
    <property type="project" value="TreeGrafter"/>
</dbReference>
<evidence type="ECO:0000256" key="10">
    <source>
        <dbReference type="SAM" id="Phobius"/>
    </source>
</evidence>
<dbReference type="PROSITE" id="PS50262">
    <property type="entry name" value="G_PROTEIN_RECEP_F1_2"/>
    <property type="match status" value="1"/>
</dbReference>
<dbReference type="InterPro" id="IPR000276">
    <property type="entry name" value="GPCR_Rhodpsn"/>
</dbReference>
<protein>
    <recommendedName>
        <fullName evidence="11">G-protein coupled receptors family 1 profile domain-containing protein</fullName>
    </recommendedName>
</protein>
<gene>
    <name evidence="12" type="ORF">HF086_015167</name>
</gene>
<dbReference type="EMBL" id="JACEFF010000625">
    <property type="protein sequence ID" value="KAH9633963.1"/>
    <property type="molecule type" value="Genomic_DNA"/>
</dbReference>
<feature type="domain" description="G-protein coupled receptors family 1 profile" evidence="11">
    <location>
        <begin position="175"/>
        <end position="214"/>
    </location>
</feature>
<evidence type="ECO:0000256" key="7">
    <source>
        <dbReference type="ARBA" id="ARBA00023136"/>
    </source>
</evidence>
<dbReference type="GO" id="GO:0007187">
    <property type="term" value="P:G protein-coupled receptor signaling pathway, coupled to cyclic nucleotide second messenger"/>
    <property type="evidence" value="ECO:0007669"/>
    <property type="project" value="TreeGrafter"/>
</dbReference>
<comment type="similarity">
    <text evidence="2">Belongs to the G-protein coupled receptor 1 family.</text>
</comment>
<evidence type="ECO:0000256" key="2">
    <source>
        <dbReference type="ARBA" id="ARBA00010663"/>
    </source>
</evidence>
<evidence type="ECO:0000313" key="13">
    <source>
        <dbReference type="Proteomes" id="UP000814243"/>
    </source>
</evidence>
<accession>A0A922SEH3</accession>
<sequence>MVFDMNNLTFLESAFQEFQCHLTQGTGCGDSQSGLDCSTDDNFINYSCELNIDIQNETSYSCTSCNTTNASSNHTMCSPYLKLNMVTIIFESALKNLWLRLPNFFCDLDTLFCYTETKNRTLYIDVLNDTPVLGVVESFQCSYDFRNVTEKVVDKVGYDWSFLFVIVFIIAGGVGNILVCLAVCLDKRLQNVTNYFLLSLAIADLLVSLFVMPMGAIPGFLDNNGLALIRIFVRYIRPNYKTL</sequence>
<dbReference type="GO" id="GO:0007268">
    <property type="term" value="P:chemical synaptic transmission"/>
    <property type="evidence" value="ECO:0007669"/>
    <property type="project" value="TreeGrafter"/>
</dbReference>
<comment type="subcellular location">
    <subcellularLocation>
        <location evidence="1">Cell membrane</location>
        <topology evidence="1">Multi-pass membrane protein</topology>
    </subcellularLocation>
</comment>
<feature type="transmembrane region" description="Helical" evidence="10">
    <location>
        <begin position="195"/>
        <end position="217"/>
    </location>
</feature>
<keyword evidence="5 10" id="KW-1133">Transmembrane helix</keyword>
<dbReference type="AlphaFoldDB" id="A0A922SEH3"/>
<keyword evidence="6" id="KW-0297">G-protein coupled receptor</keyword>
<dbReference type="GO" id="GO:0030594">
    <property type="term" value="F:neurotransmitter receptor activity"/>
    <property type="evidence" value="ECO:0007669"/>
    <property type="project" value="TreeGrafter"/>
</dbReference>
<dbReference type="InterPro" id="IPR017452">
    <property type="entry name" value="GPCR_Rhodpsn_7TM"/>
</dbReference>
<organism evidence="12 13">
    <name type="scientific">Spodoptera exigua</name>
    <name type="common">Beet armyworm</name>
    <name type="synonym">Noctua fulgens</name>
    <dbReference type="NCBI Taxonomy" id="7107"/>
    <lineage>
        <taxon>Eukaryota</taxon>
        <taxon>Metazoa</taxon>
        <taxon>Ecdysozoa</taxon>
        <taxon>Arthropoda</taxon>
        <taxon>Hexapoda</taxon>
        <taxon>Insecta</taxon>
        <taxon>Pterygota</taxon>
        <taxon>Neoptera</taxon>
        <taxon>Endopterygota</taxon>
        <taxon>Lepidoptera</taxon>
        <taxon>Glossata</taxon>
        <taxon>Ditrysia</taxon>
        <taxon>Noctuoidea</taxon>
        <taxon>Noctuidae</taxon>
        <taxon>Amphipyrinae</taxon>
        <taxon>Spodoptera</taxon>
    </lineage>
</organism>
<dbReference type="GO" id="GO:0045202">
    <property type="term" value="C:synapse"/>
    <property type="evidence" value="ECO:0007669"/>
    <property type="project" value="GOC"/>
</dbReference>
<keyword evidence="3" id="KW-1003">Cell membrane</keyword>
<comment type="caution">
    <text evidence="12">The sequence shown here is derived from an EMBL/GenBank/DDBJ whole genome shotgun (WGS) entry which is preliminary data.</text>
</comment>
<proteinExistence type="inferred from homology"/>
<keyword evidence="7 10" id="KW-0472">Membrane</keyword>
<dbReference type="GO" id="GO:0051378">
    <property type="term" value="F:serotonin binding"/>
    <property type="evidence" value="ECO:0007669"/>
    <property type="project" value="TreeGrafter"/>
</dbReference>
<keyword evidence="8" id="KW-0675">Receptor</keyword>
<feature type="transmembrane region" description="Helical" evidence="10">
    <location>
        <begin position="160"/>
        <end position="183"/>
    </location>
</feature>
<evidence type="ECO:0000256" key="6">
    <source>
        <dbReference type="ARBA" id="ARBA00023040"/>
    </source>
</evidence>
<name>A0A922SEH3_SPOEX</name>
<evidence type="ECO:0000256" key="1">
    <source>
        <dbReference type="ARBA" id="ARBA00004651"/>
    </source>
</evidence>
<dbReference type="PRINTS" id="PR00237">
    <property type="entry name" value="GPCRRHODOPSN"/>
</dbReference>
<evidence type="ECO:0000259" key="11">
    <source>
        <dbReference type="PROSITE" id="PS50262"/>
    </source>
</evidence>
<dbReference type="PANTHER" id="PTHR24247">
    <property type="entry name" value="5-HYDROXYTRYPTAMINE RECEPTOR"/>
    <property type="match status" value="1"/>
</dbReference>
<evidence type="ECO:0000256" key="5">
    <source>
        <dbReference type="ARBA" id="ARBA00022989"/>
    </source>
</evidence>
<evidence type="ECO:0000313" key="12">
    <source>
        <dbReference type="EMBL" id="KAH9633963.1"/>
    </source>
</evidence>
<dbReference type="GO" id="GO:0030425">
    <property type="term" value="C:dendrite"/>
    <property type="evidence" value="ECO:0007669"/>
    <property type="project" value="TreeGrafter"/>
</dbReference>
<evidence type="ECO:0000256" key="8">
    <source>
        <dbReference type="ARBA" id="ARBA00023170"/>
    </source>
</evidence>
<evidence type="ECO:0000256" key="3">
    <source>
        <dbReference type="ARBA" id="ARBA00022475"/>
    </source>
</evidence>
<keyword evidence="9" id="KW-0807">Transducer</keyword>
<dbReference type="Proteomes" id="UP000814243">
    <property type="component" value="Unassembled WGS sequence"/>
</dbReference>
<dbReference type="GO" id="GO:0005886">
    <property type="term" value="C:plasma membrane"/>
    <property type="evidence" value="ECO:0007669"/>
    <property type="project" value="UniProtKB-SubCell"/>
</dbReference>
<dbReference type="GO" id="GO:0004993">
    <property type="term" value="F:G protein-coupled serotonin receptor activity"/>
    <property type="evidence" value="ECO:0007669"/>
    <property type="project" value="TreeGrafter"/>
</dbReference>
<dbReference type="Gene3D" id="1.20.1070.10">
    <property type="entry name" value="Rhodopsin 7-helix transmembrane proteins"/>
    <property type="match status" value="1"/>
</dbReference>
<reference evidence="12" key="1">
    <citation type="journal article" date="2021" name="G3 (Bethesda)">
        <title>Genome and transcriptome analysis of the beet armyworm Spodoptera exigua reveals targets for pest control. .</title>
        <authorList>
            <person name="Simon S."/>
            <person name="Breeschoten T."/>
            <person name="Jansen H.J."/>
            <person name="Dirks R.P."/>
            <person name="Schranz M.E."/>
            <person name="Ros V.I.D."/>
        </authorList>
    </citation>
    <scope>NUCLEOTIDE SEQUENCE</scope>
    <source>
        <strain evidence="12">TB_SE_WUR_2020</strain>
    </source>
</reference>
<dbReference type="PANTHER" id="PTHR24247:SF228">
    <property type="entry name" value="5-HYDROXYTRYPTAMINE (SEROTONIN) RECEPTOR 2A, ISOFORM B"/>
    <property type="match status" value="1"/>
</dbReference>
<dbReference type="SUPFAM" id="SSF81321">
    <property type="entry name" value="Family A G protein-coupled receptor-like"/>
    <property type="match status" value="1"/>
</dbReference>
<evidence type="ECO:0000256" key="9">
    <source>
        <dbReference type="ARBA" id="ARBA00023224"/>
    </source>
</evidence>
<keyword evidence="4 10" id="KW-0812">Transmembrane</keyword>